<comment type="caution">
    <text evidence="1">The sequence shown here is derived from an EMBL/GenBank/DDBJ whole genome shotgun (WGS) entry which is preliminary data.</text>
</comment>
<keyword evidence="2" id="KW-1185">Reference proteome</keyword>
<protein>
    <submittedName>
        <fullName evidence="1">Uncharacterized protein</fullName>
    </submittedName>
</protein>
<accession>A0A5B7DPV4</accession>
<evidence type="ECO:0000313" key="1">
    <source>
        <dbReference type="EMBL" id="MPC23137.1"/>
    </source>
</evidence>
<name>A0A5B7DPV4_PORTR</name>
<evidence type="ECO:0000313" key="2">
    <source>
        <dbReference type="Proteomes" id="UP000324222"/>
    </source>
</evidence>
<dbReference type="Proteomes" id="UP000324222">
    <property type="component" value="Unassembled WGS sequence"/>
</dbReference>
<organism evidence="1 2">
    <name type="scientific">Portunus trituberculatus</name>
    <name type="common">Swimming crab</name>
    <name type="synonym">Neptunus trituberculatus</name>
    <dbReference type="NCBI Taxonomy" id="210409"/>
    <lineage>
        <taxon>Eukaryota</taxon>
        <taxon>Metazoa</taxon>
        <taxon>Ecdysozoa</taxon>
        <taxon>Arthropoda</taxon>
        <taxon>Crustacea</taxon>
        <taxon>Multicrustacea</taxon>
        <taxon>Malacostraca</taxon>
        <taxon>Eumalacostraca</taxon>
        <taxon>Eucarida</taxon>
        <taxon>Decapoda</taxon>
        <taxon>Pleocyemata</taxon>
        <taxon>Brachyura</taxon>
        <taxon>Eubrachyura</taxon>
        <taxon>Portunoidea</taxon>
        <taxon>Portunidae</taxon>
        <taxon>Portuninae</taxon>
        <taxon>Portunus</taxon>
    </lineage>
</organism>
<gene>
    <name evidence="1" type="ORF">E2C01_016176</name>
</gene>
<dbReference type="AlphaFoldDB" id="A0A5B7DPV4"/>
<dbReference type="EMBL" id="VSRR010001170">
    <property type="protein sequence ID" value="MPC23137.1"/>
    <property type="molecule type" value="Genomic_DNA"/>
</dbReference>
<reference evidence="1 2" key="1">
    <citation type="submission" date="2019-05" db="EMBL/GenBank/DDBJ databases">
        <title>Another draft genome of Portunus trituberculatus and its Hox gene families provides insights of decapod evolution.</title>
        <authorList>
            <person name="Jeong J.-H."/>
            <person name="Song I."/>
            <person name="Kim S."/>
            <person name="Choi T."/>
            <person name="Kim D."/>
            <person name="Ryu S."/>
            <person name="Kim W."/>
        </authorList>
    </citation>
    <scope>NUCLEOTIDE SEQUENCE [LARGE SCALE GENOMIC DNA]</scope>
    <source>
        <tissue evidence="1">Muscle</tissue>
    </source>
</reference>
<sequence>MTQPRPHPAPHSLCLYLTWIRHVRGGMIRIFANDIHSRSSGVRRLASLGSSSFSNLAVSQASKWVTAGKKRN</sequence>
<proteinExistence type="predicted"/>